<dbReference type="SMART" id="SM00458">
    <property type="entry name" value="RICIN"/>
    <property type="match status" value="4"/>
</dbReference>
<dbReference type="Pfam" id="PF05588">
    <property type="entry name" value="Botulinum_HA-17"/>
    <property type="match status" value="1"/>
</dbReference>
<gene>
    <name evidence="3" type="ORF">ERICIII_03416</name>
</gene>
<dbReference type="Proteomes" id="UP000239833">
    <property type="component" value="Chromosome"/>
</dbReference>
<dbReference type="Gene3D" id="3.90.210.10">
    <property type="entry name" value="Heat-Labile Enterotoxin, subunit A"/>
    <property type="match status" value="1"/>
</dbReference>
<dbReference type="Pfam" id="PF22596">
    <property type="entry name" value="Scabin-like"/>
    <property type="match status" value="1"/>
</dbReference>
<evidence type="ECO:0000259" key="2">
    <source>
        <dbReference type="SMART" id="SM00458"/>
    </source>
</evidence>
<organism evidence="3 4">
    <name type="scientific">Paenibacillus larvae subsp. larvae</name>
    <dbReference type="NCBI Taxonomy" id="147375"/>
    <lineage>
        <taxon>Bacteria</taxon>
        <taxon>Bacillati</taxon>
        <taxon>Bacillota</taxon>
        <taxon>Bacilli</taxon>
        <taxon>Bacillales</taxon>
        <taxon>Paenibacillaceae</taxon>
        <taxon>Paenibacillus</taxon>
    </lineage>
</organism>
<evidence type="ECO:0000256" key="1">
    <source>
        <dbReference type="SAM" id="MobiDB-lite"/>
    </source>
</evidence>
<feature type="domain" description="Ricin B lectin" evidence="2">
    <location>
        <begin position="297"/>
        <end position="426"/>
    </location>
</feature>
<reference evidence="4" key="1">
    <citation type="submission" date="2017-02" db="EMBL/GenBank/DDBJ databases">
        <title>Delineation of Paenibacillus larvae strains originating from foulbrood outbreaks.</title>
        <authorList>
            <person name="Beims H."/>
            <person name="Bunk B."/>
            <person name="Sproeer C."/>
            <person name="Mohr K.I."/>
            <person name="Pradella S."/>
            <person name="Guenther G."/>
            <person name="Rohde M."/>
            <person name="von der Ohe W."/>
            <person name="Steinert M."/>
        </authorList>
    </citation>
    <scope>NUCLEOTIDE SEQUENCE [LARGE SCALE GENOMIC DNA]</scope>
    <source>
        <strain evidence="4">Eric_III</strain>
    </source>
</reference>
<feature type="region of interest" description="Disordered" evidence="1">
    <location>
        <begin position="256"/>
        <end position="284"/>
    </location>
</feature>
<dbReference type="SUPFAM" id="SSF50370">
    <property type="entry name" value="Ricin B-like lectins"/>
    <property type="match status" value="4"/>
</dbReference>
<dbReference type="InterPro" id="IPR000772">
    <property type="entry name" value="Ricin_B_lectin"/>
</dbReference>
<dbReference type="AlphaFoldDB" id="A0A2L1U3N6"/>
<evidence type="ECO:0000313" key="3">
    <source>
        <dbReference type="EMBL" id="AVF27526.1"/>
    </source>
</evidence>
<dbReference type="InterPro" id="IPR054695">
    <property type="entry name" value="Pierisin-like_dom"/>
</dbReference>
<dbReference type="InterPro" id="IPR035992">
    <property type="entry name" value="Ricin_B-like_lectins"/>
</dbReference>
<proteinExistence type="predicted"/>
<name>A0A2L1U3N6_9BACL</name>
<protein>
    <recommendedName>
        <fullName evidence="2">Ricin B lectin domain-containing protein</fullName>
    </recommendedName>
</protein>
<dbReference type="SUPFAM" id="SSF56399">
    <property type="entry name" value="ADP-ribosylation"/>
    <property type="match status" value="1"/>
</dbReference>
<evidence type="ECO:0000313" key="4">
    <source>
        <dbReference type="Proteomes" id="UP000239833"/>
    </source>
</evidence>
<dbReference type="RefSeq" id="WP_104932747.1">
    <property type="nucleotide sequence ID" value="NZ_CP019655.1"/>
</dbReference>
<dbReference type="Gene3D" id="2.80.10.50">
    <property type="match status" value="4"/>
</dbReference>
<dbReference type="CDD" id="cd23498">
    <property type="entry name" value="beta-trefoil_Ricin_MTX-like_rpt4"/>
    <property type="match status" value="1"/>
</dbReference>
<feature type="domain" description="Ricin B lectin" evidence="2">
    <location>
        <begin position="438"/>
        <end position="567"/>
    </location>
</feature>
<feature type="domain" description="Ricin B lectin" evidence="2">
    <location>
        <begin position="719"/>
        <end position="853"/>
    </location>
</feature>
<sequence length="856" mass="98449" precursor="true">MLQKMNTMVKKTLLILMISVLLGGSIFPIQGTTHAQPPNNPNGAQAATVRWISELSSEILAMYLARSLPAELFNIDFSWRNQEIKDEDGQTKSPERQRLLRWDRRPPNEILVNGFIPQVTNENPNLLDTDLFHYVRSNTKSIFVSTTKTRYKNSKRYQPWTPRSSARGIIYQYEIFAPGGVDVNNSFGDRSPWPNQLEVAFPGGIRPEFIRSVRELQGGRIQRIWINPNFQDPGNLEGIAASSSTKQVMWHPDHPDGNHKDPNAYRSFNPDADMSGANGEVPDKEELPVLDQRFPDGEYLISSSIDINKVADFNDKGVTIYDVNKKDHQMWKFTYNHDKRAYKITSVSNPDKALTWSKDHKIDAITGNNPNQYWNIEKTSDGYFILRNLMDWYWVIDLKNSGTDNGNPLQVRKVDKGKKEQKWAIRPKIAVNQTIEDGEYLIKSSYNPNKVADFNDKGVTIYDVNNGNHQKWKFTYNDTKQAYKITSVSNPDKALTWVKDSGKIDGQTGDSDYQYWDIERTSNGYFILRNMNNRDIVLDLNKSNTENGNSLQGYGYNGTKAQQWEIKPVDPLANQTIEDGEYLIASSIDPNKVADSNDKGITMYDANYKKHQTWRFTYNKDKRAYKLTSVSNPKLAFVWDSDHSKKIIASYGDYEDNFWHVERMSDGYFKLKNYKNPNMVLDVAGANTENGTQLQAYEDNGGKNQKWSLQRVDAAIIPNGTYNISSIKDYKKVIDHDYPKSKAMLREYMGLSSSEWKFEWNDSKKAYKIRTQKYDNLGLVYQNKGFHVTVNNVDGTNQDDNRLYWIIEYDNARGGYVFRSLYEPSQVLGSQGTGVEIITDQSKFDINQVWNLMPRK</sequence>
<feature type="domain" description="Ricin B lectin" evidence="2">
    <location>
        <begin position="580"/>
        <end position="710"/>
    </location>
</feature>
<accession>A0A2L1U3N6</accession>
<dbReference type="EMBL" id="CP019655">
    <property type="protein sequence ID" value="AVF27526.1"/>
    <property type="molecule type" value="Genomic_DNA"/>
</dbReference>
<dbReference type="Pfam" id="PF14200">
    <property type="entry name" value="RicinB_lectin_2"/>
    <property type="match status" value="2"/>
</dbReference>
<dbReference type="PROSITE" id="PS50231">
    <property type="entry name" value="RICIN_B_LECTIN"/>
    <property type="match status" value="4"/>
</dbReference>